<feature type="compositionally biased region" description="Basic and acidic residues" evidence="1">
    <location>
        <begin position="1384"/>
        <end position="1399"/>
    </location>
</feature>
<feature type="region of interest" description="Disordered" evidence="1">
    <location>
        <begin position="130"/>
        <end position="189"/>
    </location>
</feature>
<feature type="compositionally biased region" description="Basic and acidic residues" evidence="1">
    <location>
        <begin position="1429"/>
        <end position="1438"/>
    </location>
</feature>
<protein>
    <submittedName>
        <fullName evidence="2">Uncharacterized protein</fullName>
    </submittedName>
</protein>
<feature type="compositionally biased region" description="Basic and acidic residues" evidence="1">
    <location>
        <begin position="362"/>
        <end position="395"/>
    </location>
</feature>
<accession>A0A0G4FXW8</accession>
<feature type="compositionally biased region" description="Basic and acidic residues" evidence="1">
    <location>
        <begin position="307"/>
        <end position="321"/>
    </location>
</feature>
<feature type="compositionally biased region" description="Basic and acidic residues" evidence="1">
    <location>
        <begin position="7"/>
        <end position="27"/>
    </location>
</feature>
<feature type="compositionally biased region" description="Pro residues" evidence="1">
    <location>
        <begin position="1546"/>
        <end position="1557"/>
    </location>
</feature>
<gene>
    <name evidence="2" type="ORF">Cvel_19294</name>
</gene>
<feature type="region of interest" description="Disordered" evidence="1">
    <location>
        <begin position="488"/>
        <end position="614"/>
    </location>
</feature>
<evidence type="ECO:0000313" key="2">
    <source>
        <dbReference type="EMBL" id="CEM20180.1"/>
    </source>
</evidence>
<feature type="compositionally biased region" description="Polar residues" evidence="1">
    <location>
        <begin position="409"/>
        <end position="429"/>
    </location>
</feature>
<sequence length="1680" mass="181390">MLSVTESLHRVQRQADDCRSSREKERAAGGSVVKQGRLPERERNVIRPFAPLRLQGAPHRLSGGREGQRDPGAAASNRKDSNGNGGAPSSSAVQKYFDCIWIGAGDVLVASSLMRELFDPDRHRFALIRHEEKEKEGHGGSAQQGGNRAMRPQSSGSRPASSTKRTTTNTTTLTSHANVHPQADGEGDGSRVMMQQQGVVMHPTSARLTADREKGSHSAALWLEPVQIKQYSEAICRLELQAEKAVGGLEFTKTAVLLGKALRFYEKGEWVSCGSLLKCALLSAEDDAIRRDCREVLLFLGGRMGGSEKEECMDGGEKEREESEESGWVQAEAGRPFLLSAIALLNLATLAARERSLGDLREDLHGVGGDTDREGRDGEKKGEDKEEAAQDKDNTQNEGAKPPMEPVSAVSTSASDPRGANFSSNSSPLSRFPHLSVHSSTGSRGRGGKAYSSIPDENTWKHLSDPWGVHTSDFQKLKAFMTPLRPHADTASSSVSSNNPARSMADQKNSVQKYRTYTVPERKPTKTNSSTRKQQGNLRGPSIQEATEEAREGGAQLLSVPPAAGGGEPVSARQGGVEEGAEENTTRRKAGHKKSTRVEEGKEGSDSGSDLDPLQFQDSLWQSEIGAVGSGKGKQGGAGGFHPRFRHLQMELPSFGPLFRGSRLGSLSVSAFSSLCGTTATTFSFAFVESFTSASSSSSQRPQNEEEEDAKEEEEEEKEKTENELQGEDIEEEKHKQTPPHPRPHETSRPQPSSLSQPASRSRLAVSQHEGWRRRSKPCKNVMRQTFCASPRERASACVCGGREAAGGSPGPCEGREGSANLNATNGGGARLRKKEKPPLWEESLRETVSNSFSISAKSKMSRGEKAKQRSAGRMRGRETKSLLFSAEALTGRGEKRSLFGEGRGGEEEKTDQDNQLPLTGDATRAVLKELLMISFFNCAAVLSMYGPPLAALDVLKEARKLSEALVGRQAPMVKKMKKMEIRQERYVGSLVVERERQLMRHKRNSEERTDISTLPPNWQIFRERAMRVSNLREESGETEHEYLSVRVQAYRGEQSLHSPPQKFRYDPLDAFGTDRDTLRQTETETDTFTGTQLAAKRSEPEFLLDPHKAHTPATALPPFSLSDPLDPQGLPLIFQRTPERKDRARQEEGDIDDLTPRPSEERGVIIGEEHNAGTTEAKVAVHWADPQPPPLEYTTFRGLRHHRIRFLKGPIHPVRTGRPTLTISPAADASPEMPSQPSPAGAALSRRKTEKAKEKETSAEQGSIPSAEKGREGSVAAEGRQEGKTEEPSSSSGLSDANQEKDKETASEESKKEENRADISEDKESGKEEEGGKEAITVREDDPPAEGGGKVTEEKLGAEEKGNEGPPQKESPLEETLFPSPSKGEDGGGAHSEEKGAGSKEAGSAGAVPFFETVAGGGGGNPNEEKEEAPNDQKEKLASGQASEPQVEKAADPPPSSQGGQLVETESAEKKTTAADDPKESVDAGGNGEGKTDTPHEEGKEQEEKTNEADEAKGSGTNEKSAEKENEPQTDEGNPIQTEDSSQEPPQPVADPPTGPEPSSVESKEHEEKTGTEPAQAEAEEAEEGTKEGSLEAPQASLPPLATEEEDKKGEDANDASLSEEESPEETVKKSFSNFFGADGAGQSGAQPSSPLSLAEPQGGESSKSAADASHPFASLLGM</sequence>
<feature type="compositionally biased region" description="Basic and acidic residues" evidence="1">
    <location>
        <begin position="895"/>
        <end position="908"/>
    </location>
</feature>
<feature type="compositionally biased region" description="Polar residues" evidence="1">
    <location>
        <begin position="749"/>
        <end position="760"/>
    </location>
</feature>
<dbReference type="EMBL" id="CDMZ01000720">
    <property type="protein sequence ID" value="CEM20180.1"/>
    <property type="molecule type" value="Genomic_DNA"/>
</dbReference>
<feature type="compositionally biased region" description="Polar residues" evidence="1">
    <location>
        <begin position="847"/>
        <end position="859"/>
    </location>
</feature>
<dbReference type="VEuPathDB" id="CryptoDB:Cvel_19294"/>
<feature type="compositionally biased region" description="Basic and acidic residues" evidence="1">
    <location>
        <begin position="1352"/>
        <end position="1364"/>
    </location>
</feature>
<feature type="region of interest" description="Disordered" evidence="1">
    <location>
        <begin position="1"/>
        <end position="90"/>
    </location>
</feature>
<feature type="region of interest" description="Disordered" evidence="1">
    <location>
        <begin position="1211"/>
        <end position="1680"/>
    </location>
</feature>
<feature type="region of interest" description="Disordered" evidence="1">
    <location>
        <begin position="1139"/>
        <end position="1163"/>
    </location>
</feature>
<feature type="compositionally biased region" description="Polar residues" evidence="1">
    <location>
        <begin position="1289"/>
        <end position="1298"/>
    </location>
</feature>
<feature type="compositionally biased region" description="Polar residues" evidence="1">
    <location>
        <begin position="498"/>
        <end position="515"/>
    </location>
</feature>
<name>A0A0G4FXW8_9ALVE</name>
<proteinExistence type="predicted"/>
<feature type="compositionally biased region" description="Basic and acidic residues" evidence="1">
    <location>
        <begin position="1491"/>
        <end position="1514"/>
    </location>
</feature>
<feature type="compositionally biased region" description="Basic and acidic residues" evidence="1">
    <location>
        <begin position="1299"/>
        <end position="1343"/>
    </location>
</feature>
<reference evidence="2" key="1">
    <citation type="submission" date="2014-11" db="EMBL/GenBank/DDBJ databases">
        <authorList>
            <person name="Otto D Thomas"/>
            <person name="Naeem Raeece"/>
        </authorList>
    </citation>
    <scope>NUCLEOTIDE SEQUENCE</scope>
</reference>
<feature type="compositionally biased region" description="Basic and acidic residues" evidence="1">
    <location>
        <begin position="1563"/>
        <end position="1572"/>
    </location>
</feature>
<evidence type="ECO:0000256" key="1">
    <source>
        <dbReference type="SAM" id="MobiDB-lite"/>
    </source>
</evidence>
<feature type="region of interest" description="Disordered" evidence="1">
    <location>
        <begin position="362"/>
        <end position="453"/>
    </location>
</feature>
<feature type="compositionally biased region" description="Polar residues" evidence="1">
    <location>
        <begin position="526"/>
        <end position="537"/>
    </location>
</feature>
<feature type="region of interest" description="Disordered" evidence="1">
    <location>
        <begin position="693"/>
        <end position="778"/>
    </location>
</feature>
<feature type="region of interest" description="Disordered" evidence="1">
    <location>
        <begin position="307"/>
        <end position="329"/>
    </location>
</feature>
<feature type="compositionally biased region" description="Basic and acidic residues" evidence="1">
    <location>
        <begin position="837"/>
        <end position="846"/>
    </location>
</feature>
<feature type="region of interest" description="Disordered" evidence="1">
    <location>
        <begin position="803"/>
        <end position="878"/>
    </location>
</feature>
<feature type="compositionally biased region" description="Acidic residues" evidence="1">
    <location>
        <begin position="705"/>
        <end position="717"/>
    </location>
</feature>
<feature type="compositionally biased region" description="Basic and acidic residues" evidence="1">
    <location>
        <begin position="1468"/>
        <end position="1483"/>
    </location>
</feature>
<feature type="compositionally biased region" description="Low complexity" evidence="1">
    <location>
        <begin position="161"/>
        <end position="175"/>
    </location>
</feature>
<feature type="region of interest" description="Disordered" evidence="1">
    <location>
        <begin position="895"/>
        <end position="918"/>
    </location>
</feature>
<feature type="compositionally biased region" description="Polar residues" evidence="1">
    <location>
        <begin position="1532"/>
        <end position="1545"/>
    </location>
</feature>
<feature type="compositionally biased region" description="Basic and acidic residues" evidence="1">
    <location>
        <begin position="596"/>
        <end position="605"/>
    </location>
</feature>
<organism evidence="2">
    <name type="scientific">Chromera velia CCMP2878</name>
    <dbReference type="NCBI Taxonomy" id="1169474"/>
    <lineage>
        <taxon>Eukaryota</taxon>
        <taxon>Sar</taxon>
        <taxon>Alveolata</taxon>
        <taxon>Colpodellida</taxon>
        <taxon>Chromeraceae</taxon>
        <taxon>Chromera</taxon>
    </lineage>
</organism>